<keyword evidence="1" id="KW-0808">Transferase</keyword>
<dbReference type="Gene3D" id="3.30.200.20">
    <property type="entry name" value="Phosphorylase Kinase, domain 1"/>
    <property type="match status" value="1"/>
</dbReference>
<dbReference type="PANTHER" id="PTHR43289">
    <property type="entry name" value="MITOGEN-ACTIVATED PROTEIN KINASE KINASE KINASE 20-RELATED"/>
    <property type="match status" value="1"/>
</dbReference>
<evidence type="ECO:0000313" key="8">
    <source>
        <dbReference type="Proteomes" id="UP000536179"/>
    </source>
</evidence>
<dbReference type="Proteomes" id="UP000536179">
    <property type="component" value="Unassembled WGS sequence"/>
</dbReference>
<dbReference type="SMART" id="SM00220">
    <property type="entry name" value="S_TKc"/>
    <property type="match status" value="1"/>
</dbReference>
<dbReference type="CDD" id="cd14014">
    <property type="entry name" value="STKc_PknB_like"/>
    <property type="match status" value="1"/>
</dbReference>
<evidence type="ECO:0000256" key="2">
    <source>
        <dbReference type="ARBA" id="ARBA00022741"/>
    </source>
</evidence>
<feature type="binding site" evidence="5">
    <location>
        <position position="36"/>
    </location>
    <ligand>
        <name>ATP</name>
        <dbReference type="ChEBI" id="CHEBI:30616"/>
    </ligand>
</feature>
<sequence>MKRIGPYEVIRELGHGAFGRVYLARNTESSDPVAIKIAHHANDRRVLAEGRSLIQLNHPGIVSMLEVGSDGDLHYLVSEYTTGPNLETALQSPSFDWIQSVRIVIAVAEALSHAHAHRVIRRDIKPANIILVEPDRPVLVDFDLAVDETSGAENLKGDFAGTLAYMSPEQVIGEGHRLDGRTDIYSLGVVLYRMLTGRLPFHCDDAAELKRQIREDDPQPPRQLVPNLPMDLDSICVQTLSKDYPDRQTTAGDLATQLRGLLGTVRWPGFRGPRESLN</sequence>
<dbReference type="SUPFAM" id="SSF56112">
    <property type="entry name" value="Protein kinase-like (PK-like)"/>
    <property type="match status" value="1"/>
</dbReference>
<protein>
    <submittedName>
        <fullName evidence="7">Serine/threonine protein kinase</fullName>
    </submittedName>
</protein>
<keyword evidence="3 7" id="KW-0418">Kinase</keyword>
<evidence type="ECO:0000259" key="6">
    <source>
        <dbReference type="PROSITE" id="PS50011"/>
    </source>
</evidence>
<dbReference type="InterPro" id="IPR017441">
    <property type="entry name" value="Protein_kinase_ATP_BS"/>
</dbReference>
<keyword evidence="7" id="KW-0723">Serine/threonine-protein kinase</keyword>
<dbReference type="Gene3D" id="1.10.510.10">
    <property type="entry name" value="Transferase(Phosphotransferase) domain 1"/>
    <property type="match status" value="1"/>
</dbReference>
<dbReference type="Pfam" id="PF00069">
    <property type="entry name" value="Pkinase"/>
    <property type="match status" value="1"/>
</dbReference>
<dbReference type="InterPro" id="IPR011009">
    <property type="entry name" value="Kinase-like_dom_sf"/>
</dbReference>
<dbReference type="PROSITE" id="PS50011">
    <property type="entry name" value="PROTEIN_KINASE_DOM"/>
    <property type="match status" value="1"/>
</dbReference>
<accession>A0A7W5DYY9</accession>
<name>A0A7W5DYY9_9BACT</name>
<reference evidence="7 8" key="1">
    <citation type="submission" date="2020-08" db="EMBL/GenBank/DDBJ databases">
        <title>Genomic Encyclopedia of Type Strains, Phase III (KMG-III): the genomes of soil and plant-associated and newly described type strains.</title>
        <authorList>
            <person name="Whitman W."/>
        </authorList>
    </citation>
    <scope>NUCLEOTIDE SEQUENCE [LARGE SCALE GENOMIC DNA]</scope>
    <source>
        <strain evidence="7 8">CECT 8075</strain>
    </source>
</reference>
<feature type="domain" description="Protein kinase" evidence="6">
    <location>
        <begin position="7"/>
        <end position="262"/>
    </location>
</feature>
<evidence type="ECO:0000256" key="5">
    <source>
        <dbReference type="PROSITE-ProRule" id="PRU10141"/>
    </source>
</evidence>
<dbReference type="PANTHER" id="PTHR43289:SF6">
    <property type="entry name" value="SERINE_THREONINE-PROTEIN KINASE NEKL-3"/>
    <property type="match status" value="1"/>
</dbReference>
<dbReference type="GO" id="GO:0005524">
    <property type="term" value="F:ATP binding"/>
    <property type="evidence" value="ECO:0007669"/>
    <property type="project" value="UniProtKB-UniRule"/>
</dbReference>
<evidence type="ECO:0000313" key="7">
    <source>
        <dbReference type="EMBL" id="MBB3207090.1"/>
    </source>
</evidence>
<comment type="caution">
    <text evidence="7">The sequence shown here is derived from an EMBL/GenBank/DDBJ whole genome shotgun (WGS) entry which is preliminary data.</text>
</comment>
<dbReference type="InterPro" id="IPR000719">
    <property type="entry name" value="Prot_kinase_dom"/>
</dbReference>
<dbReference type="GO" id="GO:0004674">
    <property type="term" value="F:protein serine/threonine kinase activity"/>
    <property type="evidence" value="ECO:0007669"/>
    <property type="project" value="UniProtKB-KW"/>
</dbReference>
<dbReference type="EMBL" id="JACHXU010000009">
    <property type="protein sequence ID" value="MBB3207090.1"/>
    <property type="molecule type" value="Genomic_DNA"/>
</dbReference>
<evidence type="ECO:0000256" key="1">
    <source>
        <dbReference type="ARBA" id="ARBA00022679"/>
    </source>
</evidence>
<keyword evidence="8" id="KW-1185">Reference proteome</keyword>
<evidence type="ECO:0000256" key="3">
    <source>
        <dbReference type="ARBA" id="ARBA00022777"/>
    </source>
</evidence>
<dbReference type="RefSeq" id="WP_184305482.1">
    <property type="nucleotide sequence ID" value="NZ_JACHXU010000009.1"/>
</dbReference>
<dbReference type="AlphaFoldDB" id="A0A7W5DYY9"/>
<keyword evidence="2 5" id="KW-0547">Nucleotide-binding</keyword>
<gene>
    <name evidence="7" type="ORF">FHS27_002909</name>
</gene>
<dbReference type="PROSITE" id="PS00107">
    <property type="entry name" value="PROTEIN_KINASE_ATP"/>
    <property type="match status" value="1"/>
</dbReference>
<keyword evidence="4 5" id="KW-0067">ATP-binding</keyword>
<organism evidence="7 8">
    <name type="scientific">Aporhodopirellula rubra</name>
    <dbReference type="NCBI Taxonomy" id="980271"/>
    <lineage>
        <taxon>Bacteria</taxon>
        <taxon>Pseudomonadati</taxon>
        <taxon>Planctomycetota</taxon>
        <taxon>Planctomycetia</taxon>
        <taxon>Pirellulales</taxon>
        <taxon>Pirellulaceae</taxon>
        <taxon>Aporhodopirellula</taxon>
    </lineage>
</organism>
<proteinExistence type="predicted"/>
<evidence type="ECO:0000256" key="4">
    <source>
        <dbReference type="ARBA" id="ARBA00022840"/>
    </source>
</evidence>